<dbReference type="OrthoDB" id="9783727at2"/>
<dbReference type="Pfam" id="PF19694">
    <property type="entry name" value="DUF6194"/>
    <property type="match status" value="1"/>
</dbReference>
<accession>A0A1H2QJ14</accession>
<dbReference type="RefSeq" id="WP_093260032.1">
    <property type="nucleotide sequence ID" value="NZ_FNOK01000001.1"/>
</dbReference>
<dbReference type="InterPro" id="IPR038056">
    <property type="entry name" value="YjbR-like_sf"/>
</dbReference>
<dbReference type="STRING" id="418495.SAMN05216215_1001108"/>
<evidence type="ECO:0000313" key="2">
    <source>
        <dbReference type="EMBL" id="SDW06664.1"/>
    </source>
</evidence>
<gene>
    <name evidence="2" type="ORF">SAMN05216215_1001108</name>
</gene>
<dbReference type="AlphaFoldDB" id="A0A1H2QJ14"/>
<keyword evidence="3" id="KW-1185">Reference proteome</keyword>
<feature type="domain" description="DUF6194" evidence="1">
    <location>
        <begin position="1"/>
        <end position="149"/>
    </location>
</feature>
<dbReference type="SUPFAM" id="SSF142906">
    <property type="entry name" value="YjbR-like"/>
    <property type="match status" value="1"/>
</dbReference>
<reference evidence="3" key="1">
    <citation type="submission" date="2016-10" db="EMBL/GenBank/DDBJ databases">
        <authorList>
            <person name="Varghese N."/>
            <person name="Submissions S."/>
        </authorList>
    </citation>
    <scope>NUCLEOTIDE SEQUENCE [LARGE SCALE GENOMIC DNA]</scope>
    <source>
        <strain evidence="3">CGMCC 4.3530</strain>
    </source>
</reference>
<protein>
    <recommendedName>
        <fullName evidence="1">DUF6194 domain-containing protein</fullName>
    </recommendedName>
</protein>
<evidence type="ECO:0000313" key="3">
    <source>
        <dbReference type="Proteomes" id="UP000199529"/>
    </source>
</evidence>
<dbReference type="EMBL" id="FNOK01000001">
    <property type="protein sequence ID" value="SDW06664.1"/>
    <property type="molecule type" value="Genomic_DNA"/>
</dbReference>
<organism evidence="2 3">
    <name type="scientific">Saccharopolyspora shandongensis</name>
    <dbReference type="NCBI Taxonomy" id="418495"/>
    <lineage>
        <taxon>Bacteria</taxon>
        <taxon>Bacillati</taxon>
        <taxon>Actinomycetota</taxon>
        <taxon>Actinomycetes</taxon>
        <taxon>Pseudonocardiales</taxon>
        <taxon>Pseudonocardiaceae</taxon>
        <taxon>Saccharopolyspora</taxon>
    </lineage>
</organism>
<evidence type="ECO:0000259" key="1">
    <source>
        <dbReference type="Pfam" id="PF19694"/>
    </source>
</evidence>
<sequence>MEATAAKRYIEETFDGVRAVEHAGDTFFAHDPDGDLPDDRWLPFATIVTGDHYDAVSDLDHPGAYRINIGLTKDSYVERFGPAPTTRDESGVLVTEFDYAARDQVMPHPHYASQYWVCVVNPGPGTADEVRRLLDEAHRFAARKHVNRKARKARS</sequence>
<proteinExistence type="predicted"/>
<dbReference type="InterPro" id="IPR045676">
    <property type="entry name" value="DUF6194"/>
</dbReference>
<dbReference type="Proteomes" id="UP000199529">
    <property type="component" value="Unassembled WGS sequence"/>
</dbReference>
<name>A0A1H2QJ14_9PSEU</name>